<dbReference type="Proteomes" id="UP001230768">
    <property type="component" value="Chromosome"/>
</dbReference>
<dbReference type="RefSeq" id="WP_305425820.1">
    <property type="nucleotide sequence ID" value="NZ_CP117430.1"/>
</dbReference>
<gene>
    <name evidence="1" type="ORF">PSH88_08625</name>
</gene>
<organism evidence="1 2">
    <name type="scientific">Pseudomonas wuhanensis</name>
    <dbReference type="NCBI Taxonomy" id="2954098"/>
    <lineage>
        <taxon>Bacteria</taxon>
        <taxon>Pseudomonadati</taxon>
        <taxon>Pseudomonadota</taxon>
        <taxon>Gammaproteobacteria</taxon>
        <taxon>Pseudomonadales</taxon>
        <taxon>Pseudomonadaceae</taxon>
        <taxon>Pseudomonas</taxon>
    </lineage>
</organism>
<evidence type="ECO:0000313" key="2">
    <source>
        <dbReference type="Proteomes" id="UP001230768"/>
    </source>
</evidence>
<name>A0ABY9GWD1_9PSED</name>
<protein>
    <recommendedName>
        <fullName evidence="3">Capsular biosynthesis protein</fullName>
    </recommendedName>
</protein>
<dbReference type="InterPro" id="IPR043148">
    <property type="entry name" value="TagF_C"/>
</dbReference>
<dbReference type="Pfam" id="PF05159">
    <property type="entry name" value="Capsule_synth"/>
    <property type="match status" value="1"/>
</dbReference>
<sequence>MVNRTVQWFIAPEVSGDEPLLLFSACDAGYLGYAISLIKSVDLYSPGATFFLHVINPGADTVSRIGILSGCLVSTRLSVSFETIDLSALNIDQQRAYYASARFLQLSNILSVFSVPVFSIDADSLVVNPFDFDFSNKTDADVIIVRRNLTEDQPEHLAIATGSIWLAPSEGIIRLLREVSSEIDKGVVERSLEWFVDQRLFFRQMNAYADQLKFYNLKRKYADWTFSTSSILWAGKGGLKLYDLRFFLLQNLLCDDAQKRTISHHLAEEFFTVDNSLANEWIRSRIATAVEGKYLQSLSNRSLNLEASTRTIAFYIPRLDLPWKRMPATSTQFPVVSDDVIDLRLRWKEFAVRMANALERAGLTVNVIELPGWEIDRERIDADGAALAFVPHRCHLNFLDGKTPVLFYMQEFFRWAFVVDGRGWSAASSVYPVARNINSDKAQTSFNEYRARLVDGRLASKFAQQTAKSKRQLIDEGLLPFDIGGRWFPRRTLRPYIFFPLQIPTDQSIQLFSDFSEQVLVESLVEWAKENGVTVVLKPHPANMKSMKPFEKMVDDTYIFYSEANVQDLIAHATAVYTINSGVGFEALLQVKPVVTFGRVEYDCVTFNATPATLDEAWGYVQNSTAAELEVRYKNFVDWFLECYAVDMSQPEASKARLDEIAAQVLSIISQFVVR</sequence>
<dbReference type="EMBL" id="CP117430">
    <property type="protein sequence ID" value="WLI20081.1"/>
    <property type="molecule type" value="Genomic_DNA"/>
</dbReference>
<evidence type="ECO:0000313" key="1">
    <source>
        <dbReference type="EMBL" id="WLI20081.1"/>
    </source>
</evidence>
<evidence type="ECO:0008006" key="3">
    <source>
        <dbReference type="Google" id="ProtNLM"/>
    </source>
</evidence>
<dbReference type="InterPro" id="IPR007833">
    <property type="entry name" value="Capsule_polysaccharide_synth"/>
</dbReference>
<accession>A0ABY9GWD1</accession>
<dbReference type="Gene3D" id="3.40.50.12580">
    <property type="match status" value="1"/>
</dbReference>
<keyword evidence="2" id="KW-1185">Reference proteome</keyword>
<proteinExistence type="predicted"/>
<reference evidence="1 2" key="1">
    <citation type="submission" date="2023-02" db="EMBL/GenBank/DDBJ databases">
        <title>Evolution of Hrp T3SS in non-pathogenic Pseudomonas fluorescens.</title>
        <authorList>
            <person name="Liao K."/>
            <person name="Wei H."/>
            <person name="Gu Y."/>
        </authorList>
    </citation>
    <scope>NUCLEOTIDE SEQUENCE [LARGE SCALE GENOMIC DNA]</scope>
    <source>
        <strain evidence="1 2">FP607</strain>
    </source>
</reference>